<evidence type="ECO:0000256" key="4">
    <source>
        <dbReference type="ARBA" id="ARBA00023002"/>
    </source>
</evidence>
<dbReference type="InterPro" id="IPR009056">
    <property type="entry name" value="Cyt_c-like_dom"/>
</dbReference>
<reference evidence="9" key="2">
    <citation type="submission" date="2021-04" db="EMBL/GenBank/DDBJ databases">
        <authorList>
            <person name="Gilroy R."/>
        </authorList>
    </citation>
    <scope>NUCLEOTIDE SEQUENCE</scope>
    <source>
        <strain evidence="9">14975</strain>
    </source>
</reference>
<evidence type="ECO:0000259" key="8">
    <source>
        <dbReference type="PROSITE" id="PS51007"/>
    </source>
</evidence>
<evidence type="ECO:0000313" key="10">
    <source>
        <dbReference type="Proteomes" id="UP000823964"/>
    </source>
</evidence>
<proteinExistence type="predicted"/>
<comment type="subcellular location">
    <subcellularLocation>
        <location evidence="1">Cell envelope</location>
    </subcellularLocation>
</comment>
<dbReference type="InterPro" id="IPR051395">
    <property type="entry name" value="Cytochrome_c_Peroxidase/MauG"/>
</dbReference>
<evidence type="ECO:0000256" key="7">
    <source>
        <dbReference type="SAM" id="MobiDB-lite"/>
    </source>
</evidence>
<dbReference type="GO" id="GO:0046872">
    <property type="term" value="F:metal ion binding"/>
    <property type="evidence" value="ECO:0007669"/>
    <property type="project" value="UniProtKB-KW"/>
</dbReference>
<dbReference type="Pfam" id="PF14376">
    <property type="entry name" value="Haem_bd"/>
    <property type="match status" value="1"/>
</dbReference>
<dbReference type="SMART" id="SM01235">
    <property type="entry name" value="Haem_bd"/>
    <property type="match status" value="1"/>
</dbReference>
<dbReference type="Pfam" id="PF03150">
    <property type="entry name" value="CCP_MauG"/>
    <property type="match status" value="1"/>
</dbReference>
<keyword evidence="2 6" id="KW-0349">Heme</keyword>
<keyword evidence="5 6" id="KW-0408">Iron</keyword>
<dbReference type="EMBL" id="DXFQ01000069">
    <property type="protein sequence ID" value="HIX19784.1"/>
    <property type="molecule type" value="Genomic_DNA"/>
</dbReference>
<evidence type="ECO:0000256" key="6">
    <source>
        <dbReference type="PROSITE-ProRule" id="PRU00433"/>
    </source>
</evidence>
<dbReference type="PANTHER" id="PTHR30600">
    <property type="entry name" value="CYTOCHROME C PEROXIDASE-RELATED"/>
    <property type="match status" value="1"/>
</dbReference>
<feature type="domain" description="Cytochrome c" evidence="8">
    <location>
        <begin position="335"/>
        <end position="456"/>
    </location>
</feature>
<dbReference type="InterPro" id="IPR025992">
    <property type="entry name" value="Haem-bd"/>
</dbReference>
<dbReference type="InterPro" id="IPR036909">
    <property type="entry name" value="Cyt_c-like_dom_sf"/>
</dbReference>
<gene>
    <name evidence="9" type="ORF">H9862_04180</name>
</gene>
<keyword evidence="9" id="KW-0575">Peroxidase</keyword>
<dbReference type="InterPro" id="IPR004852">
    <property type="entry name" value="Di-haem_cyt_c_peroxidsae"/>
</dbReference>
<dbReference type="GO" id="GO:0004130">
    <property type="term" value="F:cytochrome-c peroxidase activity"/>
    <property type="evidence" value="ECO:0007669"/>
    <property type="project" value="TreeGrafter"/>
</dbReference>
<evidence type="ECO:0000256" key="1">
    <source>
        <dbReference type="ARBA" id="ARBA00004196"/>
    </source>
</evidence>
<dbReference type="AlphaFoldDB" id="A0A9D1VBH6"/>
<feature type="domain" description="Cytochrome c" evidence="8">
    <location>
        <begin position="174"/>
        <end position="284"/>
    </location>
</feature>
<keyword evidence="3 6" id="KW-0479">Metal-binding</keyword>
<sequence length="485" mass="53172">MNNNRSSFLTYATAFVGVCGAAAVVSAFSVMLTSPSAEDLRISRLSQQDAKQEAEQILQDKCASCHGPNAAYNSDLNHLTFGMMERHVTGARRAWLMEGDSSIRRDAVDLFKLNRTLEQRHMPPTSYSAIHWGSRLTPRDVAVLRKAFAMPEEGENPYIGPIMPAETPSAEQAAKIELGSLLFYDGRLSTTNTVSCSSCHDLTKGGTDNKAKSEGVPGADGKPQLGGVNAPTVFNASGHICQFWDGRARDLQEQAGGPPLNPVEMGYAKPEDWNAIIAKLQQDPDLVARFALVFGERGMTAETITEAIAAFEETLVTPFSAFDDYLMGNDKALTDDQKEGWKLFLAHGCATCHGGSAMGGHSFEYINTFGDLRAEATPADYKEGAFGRMDFTKQENHRDLFRVPTLRNVELTAPYFHTGTVASLEEAVRIMFKTQSETPVTAKQVQQVADFLRSTTGYYKGKKLSELRPEDVTPAKYLNPQVNQK</sequence>
<dbReference type="Gene3D" id="1.10.760.10">
    <property type="entry name" value="Cytochrome c-like domain"/>
    <property type="match status" value="2"/>
</dbReference>
<name>A0A9D1VBH6_9BACT</name>
<evidence type="ECO:0000256" key="5">
    <source>
        <dbReference type="ARBA" id="ARBA00023004"/>
    </source>
</evidence>
<protein>
    <submittedName>
        <fullName evidence="9">Cytochrome-c peroxidase</fullName>
    </submittedName>
</protein>
<organism evidence="9 10">
    <name type="scientific">Candidatus Akkermansia intestinigallinarum</name>
    <dbReference type="NCBI Taxonomy" id="2838431"/>
    <lineage>
        <taxon>Bacteria</taxon>
        <taxon>Pseudomonadati</taxon>
        <taxon>Verrucomicrobiota</taxon>
        <taxon>Verrucomicrobiia</taxon>
        <taxon>Verrucomicrobiales</taxon>
        <taxon>Akkermansiaceae</taxon>
        <taxon>Akkermansia</taxon>
    </lineage>
</organism>
<comment type="caution">
    <text evidence="9">The sequence shown here is derived from an EMBL/GenBank/DDBJ whole genome shotgun (WGS) entry which is preliminary data.</text>
</comment>
<feature type="region of interest" description="Disordered" evidence="7">
    <location>
        <begin position="204"/>
        <end position="225"/>
    </location>
</feature>
<dbReference type="PANTHER" id="PTHR30600:SF7">
    <property type="entry name" value="CYTOCHROME C PEROXIDASE-RELATED"/>
    <property type="match status" value="1"/>
</dbReference>
<keyword evidence="4" id="KW-0560">Oxidoreductase</keyword>
<dbReference type="GO" id="GO:0009055">
    <property type="term" value="F:electron transfer activity"/>
    <property type="evidence" value="ECO:0007669"/>
    <property type="project" value="InterPro"/>
</dbReference>
<reference evidence="9" key="1">
    <citation type="journal article" date="2021" name="PeerJ">
        <title>Extensive microbial diversity within the chicken gut microbiome revealed by metagenomics and culture.</title>
        <authorList>
            <person name="Gilroy R."/>
            <person name="Ravi A."/>
            <person name="Getino M."/>
            <person name="Pursley I."/>
            <person name="Horton D.L."/>
            <person name="Alikhan N.F."/>
            <person name="Baker D."/>
            <person name="Gharbi K."/>
            <person name="Hall N."/>
            <person name="Watson M."/>
            <person name="Adriaenssens E.M."/>
            <person name="Foster-Nyarko E."/>
            <person name="Jarju S."/>
            <person name="Secka A."/>
            <person name="Antonio M."/>
            <person name="Oren A."/>
            <person name="Chaudhuri R.R."/>
            <person name="La Ragione R."/>
            <person name="Hildebrand F."/>
            <person name="Pallen M.J."/>
        </authorList>
    </citation>
    <scope>NUCLEOTIDE SEQUENCE</scope>
    <source>
        <strain evidence="9">14975</strain>
    </source>
</reference>
<dbReference type="PROSITE" id="PS51007">
    <property type="entry name" value="CYTC"/>
    <property type="match status" value="2"/>
</dbReference>
<feature type="compositionally biased region" description="Basic and acidic residues" evidence="7">
    <location>
        <begin position="204"/>
        <end position="213"/>
    </location>
</feature>
<accession>A0A9D1VBH6</accession>
<evidence type="ECO:0000313" key="9">
    <source>
        <dbReference type="EMBL" id="HIX19784.1"/>
    </source>
</evidence>
<evidence type="ECO:0000256" key="3">
    <source>
        <dbReference type="ARBA" id="ARBA00022723"/>
    </source>
</evidence>
<dbReference type="SUPFAM" id="SSF46626">
    <property type="entry name" value="Cytochrome c"/>
    <property type="match status" value="2"/>
</dbReference>
<dbReference type="GO" id="GO:0020037">
    <property type="term" value="F:heme binding"/>
    <property type="evidence" value="ECO:0007669"/>
    <property type="project" value="InterPro"/>
</dbReference>
<dbReference type="Proteomes" id="UP000823964">
    <property type="component" value="Unassembled WGS sequence"/>
</dbReference>
<dbReference type="GO" id="GO:0030313">
    <property type="term" value="C:cell envelope"/>
    <property type="evidence" value="ECO:0007669"/>
    <property type="project" value="UniProtKB-SubCell"/>
</dbReference>
<evidence type="ECO:0000256" key="2">
    <source>
        <dbReference type="ARBA" id="ARBA00022617"/>
    </source>
</evidence>